<evidence type="ECO:0000256" key="1">
    <source>
        <dbReference type="ARBA" id="ARBA00023125"/>
    </source>
</evidence>
<dbReference type="OrthoDB" id="9782896at2"/>
<name>A0A552UI77_9SPHN</name>
<dbReference type="InterPro" id="IPR016032">
    <property type="entry name" value="Sig_transdc_resp-reg_C-effctor"/>
</dbReference>
<dbReference type="PANTHER" id="PTHR43214">
    <property type="entry name" value="TWO-COMPONENT RESPONSE REGULATOR"/>
    <property type="match status" value="1"/>
</dbReference>
<dbReference type="PROSITE" id="PS50043">
    <property type="entry name" value="HTH_LUXR_2"/>
    <property type="match status" value="1"/>
</dbReference>
<keyword evidence="4" id="KW-1185">Reference proteome</keyword>
<dbReference type="SUPFAM" id="SSF52172">
    <property type="entry name" value="CheY-like"/>
    <property type="match status" value="1"/>
</dbReference>
<dbReference type="SUPFAM" id="SSF46894">
    <property type="entry name" value="C-terminal effector domain of the bipartite response regulators"/>
    <property type="match status" value="1"/>
</dbReference>
<evidence type="ECO:0000313" key="4">
    <source>
        <dbReference type="Proteomes" id="UP000317894"/>
    </source>
</evidence>
<dbReference type="GO" id="GO:0006355">
    <property type="term" value="P:regulation of DNA-templated transcription"/>
    <property type="evidence" value="ECO:0007669"/>
    <property type="project" value="InterPro"/>
</dbReference>
<dbReference type="Gene3D" id="1.10.10.10">
    <property type="entry name" value="Winged helix-like DNA-binding domain superfamily/Winged helix DNA-binding domain"/>
    <property type="match status" value="1"/>
</dbReference>
<dbReference type="InterPro" id="IPR039420">
    <property type="entry name" value="WalR-like"/>
</dbReference>
<dbReference type="CDD" id="cd06170">
    <property type="entry name" value="LuxR_C_like"/>
    <property type="match status" value="1"/>
</dbReference>
<feature type="domain" description="HTH luxR-type" evidence="2">
    <location>
        <begin position="127"/>
        <end position="194"/>
    </location>
</feature>
<dbReference type="InterPro" id="IPR036388">
    <property type="entry name" value="WH-like_DNA-bd_sf"/>
</dbReference>
<dbReference type="PROSITE" id="PS00622">
    <property type="entry name" value="HTH_LUXR_1"/>
    <property type="match status" value="1"/>
</dbReference>
<reference evidence="3 4" key="1">
    <citation type="submission" date="2019-07" db="EMBL/GenBank/DDBJ databases">
        <title>Novel species isolated from glacier.</title>
        <authorList>
            <person name="Liu Q."/>
            <person name="Xin Y.-H."/>
        </authorList>
    </citation>
    <scope>NUCLEOTIDE SEQUENCE [LARGE SCALE GENOMIC DNA]</scope>
    <source>
        <strain evidence="3 4">LB1R16</strain>
    </source>
</reference>
<dbReference type="EMBL" id="VJWA01000001">
    <property type="protein sequence ID" value="TRW17922.1"/>
    <property type="molecule type" value="Genomic_DNA"/>
</dbReference>
<dbReference type="InterPro" id="IPR011006">
    <property type="entry name" value="CheY-like_superfamily"/>
</dbReference>
<dbReference type="Gene3D" id="3.40.50.2300">
    <property type="match status" value="1"/>
</dbReference>
<keyword evidence="1" id="KW-0238">DNA-binding</keyword>
<accession>A0A552UI77</accession>
<dbReference type="Pfam" id="PF00196">
    <property type="entry name" value="GerE"/>
    <property type="match status" value="1"/>
</dbReference>
<dbReference type="PRINTS" id="PR00038">
    <property type="entry name" value="HTHLUXR"/>
</dbReference>
<dbReference type="AlphaFoldDB" id="A0A552UI77"/>
<dbReference type="RefSeq" id="WP_144236616.1">
    <property type="nucleotide sequence ID" value="NZ_VJWA01000001.1"/>
</dbReference>
<dbReference type="InterPro" id="IPR000792">
    <property type="entry name" value="Tscrpt_reg_LuxR_C"/>
</dbReference>
<protein>
    <submittedName>
        <fullName evidence="3">Response regulator transcription factor</fullName>
    </submittedName>
</protein>
<evidence type="ECO:0000313" key="3">
    <source>
        <dbReference type="EMBL" id="TRW17922.1"/>
    </source>
</evidence>
<sequence length="194" mass="20837">MADALVGLLRRAGLTIDNAHVRAAKARDAVLDDVPDIAVLDFAEGPPSALDILRDVRGASSPTRVILFVGLEGLEPIDAVELGVDGLLPRDAPVAAVSECIERVASGEQWLDQRAMRVAHDRLTQRHSPAAGLLTPRERDVARLVATGQRNRGIATALGISEGTVKMHLHNVYAKMGLESRTQLAMDTRLASMR</sequence>
<dbReference type="Proteomes" id="UP000317894">
    <property type="component" value="Unassembled WGS sequence"/>
</dbReference>
<evidence type="ECO:0000259" key="2">
    <source>
        <dbReference type="PROSITE" id="PS50043"/>
    </source>
</evidence>
<gene>
    <name evidence="3" type="ORF">FMM06_07280</name>
</gene>
<organism evidence="3 4">
    <name type="scientific">Glacieibacterium frigidum</name>
    <dbReference type="NCBI Taxonomy" id="2593303"/>
    <lineage>
        <taxon>Bacteria</taxon>
        <taxon>Pseudomonadati</taxon>
        <taxon>Pseudomonadota</taxon>
        <taxon>Alphaproteobacteria</taxon>
        <taxon>Sphingomonadales</taxon>
        <taxon>Sphingosinicellaceae</taxon>
        <taxon>Glacieibacterium</taxon>
    </lineage>
</organism>
<dbReference type="SMART" id="SM00421">
    <property type="entry name" value="HTH_LUXR"/>
    <property type="match status" value="1"/>
</dbReference>
<dbReference type="GO" id="GO:0003677">
    <property type="term" value="F:DNA binding"/>
    <property type="evidence" value="ECO:0007669"/>
    <property type="project" value="UniProtKB-KW"/>
</dbReference>
<proteinExistence type="predicted"/>
<comment type="caution">
    <text evidence="3">The sequence shown here is derived from an EMBL/GenBank/DDBJ whole genome shotgun (WGS) entry which is preliminary data.</text>
</comment>